<dbReference type="SUPFAM" id="SSF47413">
    <property type="entry name" value="lambda repressor-like DNA-binding domains"/>
    <property type="match status" value="1"/>
</dbReference>
<evidence type="ECO:0000259" key="1">
    <source>
        <dbReference type="PROSITE" id="PS50943"/>
    </source>
</evidence>
<dbReference type="EMBL" id="NOKA02000046">
    <property type="protein sequence ID" value="RDY30162.1"/>
    <property type="molecule type" value="Genomic_DNA"/>
</dbReference>
<evidence type="ECO:0000313" key="2">
    <source>
        <dbReference type="EMBL" id="RDY30162.1"/>
    </source>
</evidence>
<dbReference type="InterPro" id="IPR001387">
    <property type="entry name" value="Cro/C1-type_HTH"/>
</dbReference>
<gene>
    <name evidence="2" type="ORF">CG710_016110</name>
</gene>
<reference evidence="2 3" key="1">
    <citation type="journal article" date="2017" name="Genome Announc.">
        <title>Draft Genome Sequence of a Sporulating and Motile Strain of Lachnotalea glycerini Isolated from Water in Quebec City, Canada.</title>
        <authorList>
            <person name="Maheux A.F."/>
            <person name="Boudreau D.K."/>
            <person name="Berube E."/>
            <person name="Boissinot M."/>
            <person name="Raymond F."/>
            <person name="Brodeur S."/>
            <person name="Corbeil J."/>
            <person name="Isabel S."/>
            <person name="Omar R.F."/>
            <person name="Bergeron M.G."/>
        </authorList>
    </citation>
    <scope>NUCLEOTIDE SEQUENCE [LARGE SCALE GENOMIC DNA]</scope>
    <source>
        <strain evidence="2 3">CCRI-19302</strain>
    </source>
</reference>
<dbReference type="GO" id="GO:0003677">
    <property type="term" value="F:DNA binding"/>
    <property type="evidence" value="ECO:0007669"/>
    <property type="project" value="InterPro"/>
</dbReference>
<evidence type="ECO:0000313" key="3">
    <source>
        <dbReference type="Proteomes" id="UP000216411"/>
    </source>
</evidence>
<sequence length="126" mass="14636">MNQRLKELREYLGLSMDKFGSRIGVTRSAISKMESGASKMSEQSILSICREFNVNEDWLRTGAGGPDNKFLPNDMSLYLNMGKLAESDNRFKKFCVETLMNAPDEFFDYIYKEFSKFDQNEKKEKE</sequence>
<dbReference type="PROSITE" id="PS50943">
    <property type="entry name" value="HTH_CROC1"/>
    <property type="match status" value="1"/>
</dbReference>
<comment type="caution">
    <text evidence="2">The sequence shown here is derived from an EMBL/GenBank/DDBJ whole genome shotgun (WGS) entry which is preliminary data.</text>
</comment>
<keyword evidence="3" id="KW-1185">Reference proteome</keyword>
<dbReference type="SMART" id="SM00530">
    <property type="entry name" value="HTH_XRE"/>
    <property type="match status" value="1"/>
</dbReference>
<organism evidence="2 3">
    <name type="scientific">Lachnotalea glycerini</name>
    <dbReference type="NCBI Taxonomy" id="1763509"/>
    <lineage>
        <taxon>Bacteria</taxon>
        <taxon>Bacillati</taxon>
        <taxon>Bacillota</taxon>
        <taxon>Clostridia</taxon>
        <taxon>Lachnospirales</taxon>
        <taxon>Lachnospiraceae</taxon>
        <taxon>Lachnotalea</taxon>
    </lineage>
</organism>
<protein>
    <submittedName>
        <fullName evidence="2">XRE family transcriptional regulator</fullName>
    </submittedName>
</protein>
<dbReference type="RefSeq" id="WP_094375889.1">
    <property type="nucleotide sequence ID" value="NZ_NOKA02000046.1"/>
</dbReference>
<dbReference type="Proteomes" id="UP000216411">
    <property type="component" value="Unassembled WGS sequence"/>
</dbReference>
<feature type="domain" description="HTH cro/C1-type" evidence="1">
    <location>
        <begin position="5"/>
        <end position="59"/>
    </location>
</feature>
<dbReference type="AlphaFoldDB" id="A0A371JBM4"/>
<dbReference type="InterPro" id="IPR010982">
    <property type="entry name" value="Lambda_DNA-bd_dom_sf"/>
</dbReference>
<dbReference type="OrthoDB" id="2735991at2"/>
<accession>A0A371JBM4</accession>
<proteinExistence type="predicted"/>
<dbReference type="Pfam" id="PF12844">
    <property type="entry name" value="HTH_19"/>
    <property type="match status" value="1"/>
</dbReference>
<dbReference type="Gene3D" id="1.10.260.40">
    <property type="entry name" value="lambda repressor-like DNA-binding domains"/>
    <property type="match status" value="1"/>
</dbReference>
<name>A0A371JBM4_9FIRM</name>
<dbReference type="CDD" id="cd00093">
    <property type="entry name" value="HTH_XRE"/>
    <property type="match status" value="1"/>
</dbReference>